<feature type="chain" id="PRO_5035282008" description="Secreted protein" evidence="1">
    <location>
        <begin position="25"/>
        <end position="106"/>
    </location>
</feature>
<dbReference type="EMBL" id="WNTK01000002">
    <property type="protein sequence ID" value="KAG9490083.1"/>
    <property type="molecule type" value="Genomic_DNA"/>
</dbReference>
<protein>
    <recommendedName>
        <fullName evidence="4">Secreted protein</fullName>
    </recommendedName>
</protein>
<evidence type="ECO:0000313" key="2">
    <source>
        <dbReference type="EMBL" id="KAG9490083.1"/>
    </source>
</evidence>
<proteinExistence type="predicted"/>
<sequence length="106" mass="12384">MHLYITKHVLTLLHVYVMLEIVKGYSGDRAKLLKILNFQMSSKSSSLTAVPINADLQFRCFQPASYFHIVILNASWAVHRLYFSQFSFPIARVRSHRCTNCHHYRV</sequence>
<organism evidence="2 3">
    <name type="scientific">Eleutherodactylus coqui</name>
    <name type="common">Puerto Rican coqui</name>
    <dbReference type="NCBI Taxonomy" id="57060"/>
    <lineage>
        <taxon>Eukaryota</taxon>
        <taxon>Metazoa</taxon>
        <taxon>Chordata</taxon>
        <taxon>Craniata</taxon>
        <taxon>Vertebrata</taxon>
        <taxon>Euteleostomi</taxon>
        <taxon>Amphibia</taxon>
        <taxon>Batrachia</taxon>
        <taxon>Anura</taxon>
        <taxon>Neobatrachia</taxon>
        <taxon>Hyloidea</taxon>
        <taxon>Eleutherodactylidae</taxon>
        <taxon>Eleutherodactylinae</taxon>
        <taxon>Eleutherodactylus</taxon>
        <taxon>Eleutherodactylus</taxon>
    </lineage>
</organism>
<comment type="caution">
    <text evidence="2">The sequence shown here is derived from an EMBL/GenBank/DDBJ whole genome shotgun (WGS) entry which is preliminary data.</text>
</comment>
<keyword evidence="1" id="KW-0732">Signal</keyword>
<keyword evidence="3" id="KW-1185">Reference proteome</keyword>
<evidence type="ECO:0000256" key="1">
    <source>
        <dbReference type="SAM" id="SignalP"/>
    </source>
</evidence>
<feature type="signal peptide" evidence="1">
    <location>
        <begin position="1"/>
        <end position="24"/>
    </location>
</feature>
<dbReference type="AlphaFoldDB" id="A0A8J6KDL6"/>
<accession>A0A8J6KDL6</accession>
<gene>
    <name evidence="2" type="ORF">GDO78_005790</name>
</gene>
<dbReference type="Proteomes" id="UP000770717">
    <property type="component" value="Unassembled WGS sequence"/>
</dbReference>
<reference evidence="2" key="1">
    <citation type="thesis" date="2020" institute="ProQuest LLC" country="789 East Eisenhower Parkway, Ann Arbor, MI, USA">
        <title>Comparative Genomics and Chromosome Evolution.</title>
        <authorList>
            <person name="Mudd A.B."/>
        </authorList>
    </citation>
    <scope>NUCLEOTIDE SEQUENCE</scope>
    <source>
        <strain evidence="2">HN-11 Male</strain>
        <tissue evidence="2">Kidney and liver</tissue>
    </source>
</reference>
<name>A0A8J6KDL6_ELECQ</name>
<evidence type="ECO:0008006" key="4">
    <source>
        <dbReference type="Google" id="ProtNLM"/>
    </source>
</evidence>
<evidence type="ECO:0000313" key="3">
    <source>
        <dbReference type="Proteomes" id="UP000770717"/>
    </source>
</evidence>